<dbReference type="Gene3D" id="1.10.10.10">
    <property type="entry name" value="Winged helix-like DNA-binding domain superfamily/Winged helix DNA-binding domain"/>
    <property type="match status" value="2"/>
</dbReference>
<evidence type="ECO:0000256" key="1">
    <source>
        <dbReference type="ARBA" id="ARBA00022490"/>
    </source>
</evidence>
<keyword evidence="1" id="KW-0963">Cytoplasm</keyword>
<evidence type="ECO:0000256" key="3">
    <source>
        <dbReference type="ARBA" id="ARBA00022829"/>
    </source>
</evidence>
<feature type="coiled-coil region" evidence="5">
    <location>
        <begin position="37"/>
        <end position="64"/>
    </location>
</feature>
<keyword evidence="5" id="KW-0175">Coiled coil</keyword>
<keyword evidence="4" id="KW-0131">Cell cycle</keyword>
<protein>
    <submittedName>
        <fullName evidence="6">Chromosome segregation and condensation protein ScpB</fullName>
    </submittedName>
</protein>
<evidence type="ECO:0000313" key="6">
    <source>
        <dbReference type="EMBL" id="GBQ06927.1"/>
    </source>
</evidence>
<keyword evidence="3" id="KW-0159">Chromosome partition</keyword>
<keyword evidence="2" id="KW-0132">Cell division</keyword>
<reference evidence="6" key="1">
    <citation type="submission" date="2013-04" db="EMBL/GenBank/DDBJ databases">
        <title>The genome sequencing project of 58 acetic acid bacteria.</title>
        <authorList>
            <person name="Okamoto-Kainuma A."/>
            <person name="Ishikawa M."/>
            <person name="Umino S."/>
            <person name="Koizumi Y."/>
            <person name="Shiwa Y."/>
            <person name="Yoshikawa H."/>
            <person name="Matsutani M."/>
            <person name="Matsushita K."/>
        </authorList>
    </citation>
    <scope>NUCLEOTIDE SEQUENCE</scope>
    <source>
        <strain evidence="6">DSM 15669</strain>
    </source>
</reference>
<dbReference type="Proteomes" id="UP001062901">
    <property type="component" value="Unassembled WGS sequence"/>
</dbReference>
<evidence type="ECO:0000256" key="2">
    <source>
        <dbReference type="ARBA" id="ARBA00022618"/>
    </source>
</evidence>
<dbReference type="PANTHER" id="PTHR34298:SF2">
    <property type="entry name" value="SEGREGATION AND CONDENSATION PROTEIN B"/>
    <property type="match status" value="1"/>
</dbReference>
<organism evidence="6 7">
    <name type="scientific">Saccharibacter floricola DSM 15669</name>
    <dbReference type="NCBI Taxonomy" id="1123227"/>
    <lineage>
        <taxon>Bacteria</taxon>
        <taxon>Pseudomonadati</taxon>
        <taxon>Pseudomonadota</taxon>
        <taxon>Alphaproteobacteria</taxon>
        <taxon>Acetobacterales</taxon>
        <taxon>Acetobacteraceae</taxon>
        <taxon>Saccharibacter</taxon>
    </lineage>
</organism>
<gene>
    <name evidence="6" type="ORF">AA15669_1152</name>
</gene>
<keyword evidence="7" id="KW-1185">Reference proteome</keyword>
<dbReference type="InterPro" id="IPR036388">
    <property type="entry name" value="WH-like_DNA-bd_sf"/>
</dbReference>
<dbReference type="EMBL" id="BAQD01000015">
    <property type="protein sequence ID" value="GBQ06927.1"/>
    <property type="molecule type" value="Genomic_DNA"/>
</dbReference>
<dbReference type="InterPro" id="IPR005234">
    <property type="entry name" value="ScpB_csome_segregation"/>
</dbReference>
<dbReference type="Pfam" id="PF04079">
    <property type="entry name" value="SMC_ScpB"/>
    <property type="match status" value="1"/>
</dbReference>
<dbReference type="RefSeq" id="WP_018979119.1">
    <property type="nucleotide sequence ID" value="NZ_BAQD01000015.1"/>
</dbReference>
<dbReference type="PIRSF" id="PIRSF019345">
    <property type="entry name" value="ScpB"/>
    <property type="match status" value="1"/>
</dbReference>
<evidence type="ECO:0000256" key="4">
    <source>
        <dbReference type="ARBA" id="ARBA00023306"/>
    </source>
</evidence>
<dbReference type="PANTHER" id="PTHR34298">
    <property type="entry name" value="SEGREGATION AND CONDENSATION PROTEIN B"/>
    <property type="match status" value="1"/>
</dbReference>
<sequence>MSTEQASFERAVSLVEALIFANAEPVKPKKLVDMLSAQGLEAMVEQLEEVIAAVEQRYEGHAVELCAVAGGWQLRTRESVAPALAKTVEKPRRLSRSAMEALAVVVYHQPCTRVEIETIRGVTLGQNILDRLLEEGLIAPKGRKAVPGRPVLWGTTPMFLRVFGLDTLSDLPRREELVVEPSSDDDSVHGRTETAS</sequence>
<evidence type="ECO:0000256" key="5">
    <source>
        <dbReference type="SAM" id="Coils"/>
    </source>
</evidence>
<evidence type="ECO:0000313" key="7">
    <source>
        <dbReference type="Proteomes" id="UP001062901"/>
    </source>
</evidence>
<comment type="caution">
    <text evidence="6">The sequence shown here is derived from an EMBL/GenBank/DDBJ whole genome shotgun (WGS) entry which is preliminary data.</text>
</comment>
<dbReference type="SUPFAM" id="SSF46785">
    <property type="entry name" value="Winged helix' DNA-binding domain"/>
    <property type="match status" value="2"/>
</dbReference>
<dbReference type="InterPro" id="IPR036390">
    <property type="entry name" value="WH_DNA-bd_sf"/>
</dbReference>
<accession>A0ABQ0NYW3</accession>
<name>A0ABQ0NYW3_9PROT</name>
<proteinExistence type="predicted"/>
<dbReference type="NCBIfam" id="TIGR00281">
    <property type="entry name" value="SMC-Scp complex subunit ScpB"/>
    <property type="match status" value="1"/>
</dbReference>